<dbReference type="Gene3D" id="1.10.1200.10">
    <property type="entry name" value="ACP-like"/>
    <property type="match status" value="1"/>
</dbReference>
<dbReference type="Pfam" id="PF21089">
    <property type="entry name" value="PKS_DH_N"/>
    <property type="match status" value="1"/>
</dbReference>
<feature type="active site" description="Proton acceptor; for dehydratase activity" evidence="9">
    <location>
        <position position="960"/>
    </location>
</feature>
<dbReference type="Pfam" id="PF02801">
    <property type="entry name" value="Ketoacyl-synt_C"/>
    <property type="match status" value="1"/>
</dbReference>
<dbReference type="SMART" id="SM00822">
    <property type="entry name" value="PKS_KR"/>
    <property type="match status" value="1"/>
</dbReference>
<dbReference type="SMART" id="SM00826">
    <property type="entry name" value="PKS_DH"/>
    <property type="match status" value="1"/>
</dbReference>
<dbReference type="PROSITE" id="PS00606">
    <property type="entry name" value="KS3_1"/>
    <property type="match status" value="1"/>
</dbReference>
<dbReference type="KEGG" id="nwl:NWFMUON74_37180"/>
<dbReference type="GO" id="GO:0031177">
    <property type="term" value="F:phosphopantetheine binding"/>
    <property type="evidence" value="ECO:0007669"/>
    <property type="project" value="InterPro"/>
</dbReference>
<evidence type="ECO:0000256" key="7">
    <source>
        <dbReference type="ARBA" id="ARBA00023268"/>
    </source>
</evidence>
<dbReference type="InterPro" id="IPR016035">
    <property type="entry name" value="Acyl_Trfase/lysoPLipase"/>
</dbReference>
<dbReference type="FunFam" id="3.40.50.720:FF:000209">
    <property type="entry name" value="Polyketide synthase Pks12"/>
    <property type="match status" value="1"/>
</dbReference>
<dbReference type="Gene3D" id="3.40.366.10">
    <property type="entry name" value="Malonyl-Coenzyme A Acyl Carrier Protein, domain 2"/>
    <property type="match status" value="1"/>
</dbReference>
<organism evidence="13 14">
    <name type="scientific">Nocardia wallacei</name>
    <dbReference type="NCBI Taxonomy" id="480035"/>
    <lineage>
        <taxon>Bacteria</taxon>
        <taxon>Bacillati</taxon>
        <taxon>Actinomycetota</taxon>
        <taxon>Actinomycetes</taxon>
        <taxon>Mycobacteriales</taxon>
        <taxon>Nocardiaceae</taxon>
        <taxon>Nocardia</taxon>
    </lineage>
</organism>
<dbReference type="GeneID" id="80348239"/>
<evidence type="ECO:0000256" key="5">
    <source>
        <dbReference type="ARBA" id="ARBA00022832"/>
    </source>
</evidence>
<dbReference type="SUPFAM" id="SSF50129">
    <property type="entry name" value="GroES-like"/>
    <property type="match status" value="1"/>
</dbReference>
<dbReference type="EMBL" id="AP023396">
    <property type="protein sequence ID" value="BCK55946.1"/>
    <property type="molecule type" value="Genomic_DNA"/>
</dbReference>
<keyword evidence="7" id="KW-0511">Multifunctional enzyme</keyword>
<dbReference type="PANTHER" id="PTHR43775:SF51">
    <property type="entry name" value="INACTIVE PHENOLPHTHIOCEROL SYNTHESIS POLYKETIDE SYNTHASE TYPE I PKS1-RELATED"/>
    <property type="match status" value="1"/>
</dbReference>
<dbReference type="Pfam" id="PF08240">
    <property type="entry name" value="ADH_N"/>
    <property type="match status" value="1"/>
</dbReference>
<dbReference type="InterPro" id="IPR020806">
    <property type="entry name" value="PKS_PP-bd"/>
</dbReference>
<dbReference type="InterPro" id="IPR050091">
    <property type="entry name" value="PKS_NRPS_Biosynth_Enz"/>
</dbReference>
<dbReference type="Pfam" id="PF08659">
    <property type="entry name" value="KR"/>
    <property type="match status" value="1"/>
</dbReference>
<feature type="active site" description="Proton donor; for dehydratase activity" evidence="9">
    <location>
        <position position="1124"/>
    </location>
</feature>
<keyword evidence="8" id="KW-0012">Acyltransferase</keyword>
<reference evidence="13 14" key="1">
    <citation type="submission" date="2020-08" db="EMBL/GenBank/DDBJ databases">
        <title>Genome Sequencing of Nocardia wallacei strain FMUON74 and assembly.</title>
        <authorList>
            <person name="Toyokawa M."/>
            <person name="Uesaka K."/>
        </authorList>
    </citation>
    <scope>NUCLEOTIDE SEQUENCE [LARGE SCALE GENOMIC DNA]</scope>
    <source>
        <strain evidence="13 14">FMUON74</strain>
    </source>
</reference>
<dbReference type="InterPro" id="IPR016039">
    <property type="entry name" value="Thiolase-like"/>
</dbReference>
<dbReference type="Pfam" id="PF13602">
    <property type="entry name" value="ADH_zinc_N_2"/>
    <property type="match status" value="1"/>
</dbReference>
<dbReference type="Pfam" id="PF00109">
    <property type="entry name" value="ketoacyl-synt"/>
    <property type="match status" value="1"/>
</dbReference>
<dbReference type="CDD" id="cd08956">
    <property type="entry name" value="KR_3_FAS_SDR_x"/>
    <property type="match status" value="1"/>
</dbReference>
<dbReference type="SUPFAM" id="SSF55048">
    <property type="entry name" value="Probable ACP-binding domain of malonyl-CoA ACP transacylase"/>
    <property type="match status" value="1"/>
</dbReference>
<keyword evidence="14" id="KW-1185">Reference proteome</keyword>
<dbReference type="InterPro" id="IPR020843">
    <property type="entry name" value="ER"/>
</dbReference>
<comment type="pathway">
    <text evidence="1">Lipid metabolism.</text>
</comment>
<dbReference type="InterPro" id="IPR049552">
    <property type="entry name" value="PKS_DH_N"/>
</dbReference>
<dbReference type="SUPFAM" id="SSF52151">
    <property type="entry name" value="FabD/lysophospholipase-like"/>
    <property type="match status" value="1"/>
</dbReference>
<dbReference type="PROSITE" id="PS50075">
    <property type="entry name" value="CARRIER"/>
    <property type="match status" value="1"/>
</dbReference>
<dbReference type="GO" id="GO:0006633">
    <property type="term" value="P:fatty acid biosynthetic process"/>
    <property type="evidence" value="ECO:0007669"/>
    <property type="project" value="InterPro"/>
</dbReference>
<dbReference type="Gene3D" id="3.90.180.10">
    <property type="entry name" value="Medium-chain alcohol dehydrogenases, catalytic domain"/>
    <property type="match status" value="1"/>
</dbReference>
<protein>
    <recommendedName>
        <fullName evidence="15">Polyketide synthase</fullName>
    </recommendedName>
</protein>
<dbReference type="PANTHER" id="PTHR43775">
    <property type="entry name" value="FATTY ACID SYNTHASE"/>
    <property type="match status" value="1"/>
</dbReference>
<feature type="region of interest" description="N-terminal hotdog fold" evidence="9">
    <location>
        <begin position="928"/>
        <end position="1051"/>
    </location>
</feature>
<evidence type="ECO:0000259" key="10">
    <source>
        <dbReference type="PROSITE" id="PS50075"/>
    </source>
</evidence>
<name>A0A7G1KMV8_9NOCA</name>
<dbReference type="InterPro" id="IPR013154">
    <property type="entry name" value="ADH-like_N"/>
</dbReference>
<evidence type="ECO:0000256" key="2">
    <source>
        <dbReference type="ARBA" id="ARBA00022450"/>
    </source>
</evidence>
<dbReference type="InterPro" id="IPR014030">
    <property type="entry name" value="Ketoacyl_synth_N"/>
</dbReference>
<dbReference type="InterPro" id="IPR001227">
    <property type="entry name" value="Ac_transferase_dom_sf"/>
</dbReference>
<dbReference type="SMART" id="SM00827">
    <property type="entry name" value="PKS_AT"/>
    <property type="match status" value="1"/>
</dbReference>
<dbReference type="InterPro" id="IPR006162">
    <property type="entry name" value="Ppantetheine_attach_site"/>
</dbReference>
<dbReference type="Gene3D" id="3.40.50.720">
    <property type="entry name" value="NAD(P)-binding Rossmann-like Domain"/>
    <property type="match status" value="3"/>
</dbReference>
<evidence type="ECO:0000256" key="8">
    <source>
        <dbReference type="ARBA" id="ARBA00023315"/>
    </source>
</evidence>
<dbReference type="SMART" id="SM00829">
    <property type="entry name" value="PKS_ER"/>
    <property type="match status" value="1"/>
</dbReference>
<dbReference type="GO" id="GO:0004315">
    <property type="term" value="F:3-oxoacyl-[acyl-carrier-protein] synthase activity"/>
    <property type="evidence" value="ECO:0007669"/>
    <property type="project" value="InterPro"/>
</dbReference>
<dbReference type="PROSITE" id="PS52004">
    <property type="entry name" value="KS3_2"/>
    <property type="match status" value="1"/>
</dbReference>
<keyword evidence="6" id="KW-0443">Lipid metabolism</keyword>
<keyword evidence="4" id="KW-0808">Transferase</keyword>
<feature type="domain" description="Carrier" evidence="10">
    <location>
        <begin position="1974"/>
        <end position="2049"/>
    </location>
</feature>
<feature type="domain" description="Ketosynthase family 3 (KS3)" evidence="11">
    <location>
        <begin position="34"/>
        <end position="463"/>
    </location>
</feature>
<evidence type="ECO:0000313" key="14">
    <source>
        <dbReference type="Proteomes" id="UP000516173"/>
    </source>
</evidence>
<dbReference type="Pfam" id="PF14765">
    <property type="entry name" value="PS-DH"/>
    <property type="match status" value="1"/>
</dbReference>
<dbReference type="InterPro" id="IPR042104">
    <property type="entry name" value="PKS_dehydratase_sf"/>
</dbReference>
<dbReference type="SMART" id="SM00823">
    <property type="entry name" value="PKS_PP"/>
    <property type="match status" value="1"/>
</dbReference>
<dbReference type="InterPro" id="IPR049551">
    <property type="entry name" value="PKS_DH_C"/>
</dbReference>
<dbReference type="FunFam" id="1.10.1200.10:FF:000007">
    <property type="entry name" value="Probable polyketide synthase pks17"/>
    <property type="match status" value="1"/>
</dbReference>
<dbReference type="Pfam" id="PF16197">
    <property type="entry name" value="KAsynt_C_assoc"/>
    <property type="match status" value="1"/>
</dbReference>
<dbReference type="Gene3D" id="3.30.70.3290">
    <property type="match status" value="1"/>
</dbReference>
<dbReference type="GO" id="GO:0016491">
    <property type="term" value="F:oxidoreductase activity"/>
    <property type="evidence" value="ECO:0007669"/>
    <property type="project" value="InterPro"/>
</dbReference>
<dbReference type="FunFam" id="3.40.47.10:FF:000019">
    <property type="entry name" value="Polyketide synthase type I"/>
    <property type="match status" value="1"/>
</dbReference>
<dbReference type="Pfam" id="PF00550">
    <property type="entry name" value="PP-binding"/>
    <property type="match status" value="1"/>
</dbReference>
<accession>A0A7G1KMV8</accession>
<evidence type="ECO:0000256" key="1">
    <source>
        <dbReference type="ARBA" id="ARBA00005189"/>
    </source>
</evidence>
<evidence type="ECO:0000256" key="4">
    <source>
        <dbReference type="ARBA" id="ARBA00022679"/>
    </source>
</evidence>
<evidence type="ECO:0000256" key="3">
    <source>
        <dbReference type="ARBA" id="ARBA00022553"/>
    </source>
</evidence>
<dbReference type="GO" id="GO:0004312">
    <property type="term" value="F:fatty acid synthase activity"/>
    <property type="evidence" value="ECO:0007669"/>
    <property type="project" value="TreeGrafter"/>
</dbReference>
<dbReference type="InterPro" id="IPR020841">
    <property type="entry name" value="PKS_Beta-ketoAc_synthase_dom"/>
</dbReference>
<dbReference type="InterPro" id="IPR013968">
    <property type="entry name" value="PKS_KR"/>
</dbReference>
<dbReference type="CDD" id="cd05195">
    <property type="entry name" value="enoyl_red"/>
    <property type="match status" value="1"/>
</dbReference>
<dbReference type="InterPro" id="IPR018201">
    <property type="entry name" value="Ketoacyl_synth_AS"/>
</dbReference>
<keyword evidence="5" id="KW-0276">Fatty acid metabolism</keyword>
<evidence type="ECO:0000256" key="9">
    <source>
        <dbReference type="PROSITE-ProRule" id="PRU01363"/>
    </source>
</evidence>
<dbReference type="SUPFAM" id="SSF51735">
    <property type="entry name" value="NAD(P)-binding Rossmann-fold domains"/>
    <property type="match status" value="3"/>
</dbReference>
<evidence type="ECO:0000259" key="11">
    <source>
        <dbReference type="PROSITE" id="PS52004"/>
    </source>
</evidence>
<dbReference type="SMART" id="SM00825">
    <property type="entry name" value="PKS_KS"/>
    <property type="match status" value="1"/>
</dbReference>
<dbReference type="SMART" id="SM01294">
    <property type="entry name" value="PKS_PP_betabranch"/>
    <property type="match status" value="1"/>
</dbReference>
<dbReference type="InterPro" id="IPR011032">
    <property type="entry name" value="GroES-like_sf"/>
</dbReference>
<evidence type="ECO:0000259" key="12">
    <source>
        <dbReference type="PROSITE" id="PS52019"/>
    </source>
</evidence>
<sequence length="2091" mass="217720">MTAPQDRLLEALRVAAKDNERLHSELAALRAARSEPIAIVGMGCRYPGDVGSPEDLWRLVADGRDAVGDFPSDRGWDLANLFDPDPDAVGRSTVRQGGFLYGAGEFDAGLFGMSPRETLATDPQQRLLLEVTWEALESAGIDPKSLRDSDTGAFIGIMHGDYGSRFSGGARTAAGAEGYLLTGSAGSVASGRVSYFLGLAGPAVTVDTGCSSSLVTLHQAVQSLRAGETALALAGGVTVMATPWMFVEFSRQRGVSPDGRCKSFAAAADGVGWAEGVGMLVLERLSDAERHGHEVLAVLRGSAVNQDGASNGLTAPNGPAQQRVIRAALANAGLTVTDVDAVEAHGTGTTLGDPIEAQAVLATYGQRDRSGPPLWLGSIKSNLGHTQAAAGVAGVIKMVQAMRHGVLPRTLHVDRPSPHVEWDTGHVAVLTEPQPWPDTGRPRRAAVSSFGISGTNAHVIVEQAPPREPEPEPVALPVIAWALSARSRPALAQQVERLSAWLSAHPDALPVEVGRSLAGRAALDHRAVVLGSDRGELLAGLAAIGETAAAVTGATAFVFGGQGAQRPGMGRELYRAYPVFAAAWDAASAAIERHTGCAVADVAWGSDAAALTRTLHAQTGLFTVEVALFRLLESWGVRPDVVLGHSVGEIAAAHVAGVLSLADAAALVAARARLMDDLPGSGAMVAVQASADEVALLLASMAAVADAAPPLLADGVGIAAINSPVSVVLSGVEERVLDVAAGLVARGRRTTRLDVSHAFHSQLMEPMLDEFRRAAADLTVRAPRLPIVSNVTGAVAADGYGTADYWVRHARETVRFADGVAALRDRGVTRIVAVSPDASLVAAITESAPEIGTIVAALRKDRPEPRALLEGVGRVFAAGQAVDWPALFEGTGARRVPLPTYAFQHRRYWLPMPDGGDPAGLGLRSPEHPLLGAVLDGPEPGELRLTGRISPATHPWLADHRVHDAVLFPGTGFVELALCAAAAAGCAAIRELTVLAPLAFREDEPRRIQVVVQAPDGTGDRAVRIHSAADAVDGEWVRHAEGVLRAEADARPGAAPPWPPADLTELDTDAAYDRLAELGYHYGPRAQALRRAWSGGADHAATAELSGENATEAAGFILHPVLLDAVLHALLLDREPGEAPVVPFAWEDVAVPVRGISVARVWLHRGGDDVYSLHGADASGRTVLSVGAVRLRPMPETPEAVRRTPLPLTALQWIPVESVDRAPVRWVHWSDLDDVAAIPPAVVLDCRSAAPETAIAQAAHRLVGRVLEVVRRWLSDPRFAAGTLVIVTSGAAGDRVTDAAGAAAWGLVASAQSEDPGRMVLADVPPGEIDVAGILGAGEPRVVVRDGVPHAARLRAVRDFGHLAIPPVSAGPWRLAATGGGALDGLASTPFPELARPLGPGEVRLAVRAAGLNFRDVLIALGMYPDTGTPIGSEVSGVVVETGPGVTGLAPGDRVMGLVEQGVGPRVVADHRLLVPVPAGLTDTEAAGVCVAFLTAEYALTDLAELGPGDRVLVHAATGGVGAAAVQLARRRGAEVFATASPPKWNALRDMGFDDEHLASSRTGEFEEKFAAVTHGEGFDVVLDCLAGELVDASLRLLPRGGRFVEMGKTDIRDADAVAERYPGVTYRAFDLFDAGPDRLRAMLTELAGLFDSGALRALPTRSWDIRDAPEAFRFFGLARQVGKLVLTIPAALCEGTVLITGGTGDLGAAVAQHLVSRWGTRRLILVSRRGAAAPGAAELLARLRDAGAVAEAVACDVTDPIAVRDVVAAVPPEHPLTGIVHAAGILDDGVVGALTPERVAAVLAPKVDGAWRLHEATAAAPLSAFVLFSSVAGVFGSAGQGSYAAANAFLDGLAAWRRSRGLPGQSIAWGPWGEAGGMAGRLAAVDAARMRRDGLVALSTAEALALLDAALEQGPDRVVAARLDTGALRARARDGQLAPLLSDLIATVPRDPGRAVAGLARRLRETPSRNHVRVVLDILRTEIALVLGHHSAAAVDGDQNFKDMGFDSLSAVELRNRLNSTTGLRLSPTLLFDYPTPAALAAHVLAQFSPGTESPAPAEPDPDVYSAVDTMGTADLVALALAPERDDEAG</sequence>
<dbReference type="InterPro" id="IPR016036">
    <property type="entry name" value="Malonyl_transacylase_ACP-bd"/>
</dbReference>
<evidence type="ECO:0000313" key="13">
    <source>
        <dbReference type="EMBL" id="BCK55946.1"/>
    </source>
</evidence>
<evidence type="ECO:0000256" key="6">
    <source>
        <dbReference type="ARBA" id="ARBA00023098"/>
    </source>
</evidence>
<dbReference type="Gene3D" id="3.40.47.10">
    <property type="match status" value="1"/>
</dbReference>
<dbReference type="InterPro" id="IPR036291">
    <property type="entry name" value="NAD(P)-bd_dom_sf"/>
</dbReference>
<dbReference type="InterPro" id="IPR049900">
    <property type="entry name" value="PKS_mFAS_DH"/>
</dbReference>
<dbReference type="InterPro" id="IPR020807">
    <property type="entry name" value="PKS_DH"/>
</dbReference>
<dbReference type="FunFam" id="3.40.366.10:FF:000002">
    <property type="entry name" value="Probable polyketide synthase 2"/>
    <property type="match status" value="1"/>
</dbReference>
<dbReference type="PROSITE" id="PS00012">
    <property type="entry name" value="PHOSPHOPANTETHEINE"/>
    <property type="match status" value="1"/>
</dbReference>
<dbReference type="CDD" id="cd00833">
    <property type="entry name" value="PKS"/>
    <property type="match status" value="1"/>
</dbReference>
<dbReference type="Proteomes" id="UP000516173">
    <property type="component" value="Chromosome"/>
</dbReference>
<evidence type="ECO:0008006" key="15">
    <source>
        <dbReference type="Google" id="ProtNLM"/>
    </source>
</evidence>
<dbReference type="InterPro" id="IPR014043">
    <property type="entry name" value="Acyl_transferase_dom"/>
</dbReference>
<dbReference type="SUPFAM" id="SSF47336">
    <property type="entry name" value="ACP-like"/>
    <property type="match status" value="1"/>
</dbReference>
<dbReference type="InterPro" id="IPR057326">
    <property type="entry name" value="KR_dom"/>
</dbReference>
<proteinExistence type="predicted"/>
<dbReference type="SUPFAM" id="SSF53901">
    <property type="entry name" value="Thiolase-like"/>
    <property type="match status" value="1"/>
</dbReference>
<feature type="domain" description="PKS/mFAS DH" evidence="12">
    <location>
        <begin position="928"/>
        <end position="1200"/>
    </location>
</feature>
<feature type="region of interest" description="C-terminal hotdog fold" evidence="9">
    <location>
        <begin position="1063"/>
        <end position="1200"/>
    </location>
</feature>
<keyword evidence="3" id="KW-0597">Phosphoprotein</keyword>
<dbReference type="InterPro" id="IPR032821">
    <property type="entry name" value="PKS_assoc"/>
</dbReference>
<gene>
    <name evidence="13" type="ORF">NWFMUON74_37180</name>
</gene>
<keyword evidence="2" id="KW-0596">Phosphopantetheine</keyword>
<dbReference type="Gene3D" id="3.10.129.110">
    <property type="entry name" value="Polyketide synthase dehydratase"/>
    <property type="match status" value="1"/>
</dbReference>
<dbReference type="InterPro" id="IPR009081">
    <property type="entry name" value="PP-bd_ACP"/>
</dbReference>
<dbReference type="PROSITE" id="PS52019">
    <property type="entry name" value="PKS_MFAS_DH"/>
    <property type="match status" value="1"/>
</dbReference>
<dbReference type="InterPro" id="IPR014031">
    <property type="entry name" value="Ketoacyl_synth_C"/>
</dbReference>
<dbReference type="InterPro" id="IPR036736">
    <property type="entry name" value="ACP-like_sf"/>
</dbReference>
<dbReference type="RefSeq" id="WP_187683112.1">
    <property type="nucleotide sequence ID" value="NZ_AP023396.1"/>
</dbReference>
<dbReference type="FunFam" id="3.90.180.10:FF:000032">
    <property type="entry name" value="Probable polyketide synthase pks1"/>
    <property type="match status" value="1"/>
</dbReference>
<dbReference type="Pfam" id="PF00698">
    <property type="entry name" value="Acyl_transf_1"/>
    <property type="match status" value="1"/>
</dbReference>